<reference evidence="2" key="1">
    <citation type="submission" date="2022-12" db="EMBL/GenBank/DDBJ databases">
        <title>Draft genome assemblies for two species of Escallonia (Escalloniales).</title>
        <authorList>
            <person name="Chanderbali A."/>
            <person name="Dervinis C."/>
            <person name="Anghel I."/>
            <person name="Soltis D."/>
            <person name="Soltis P."/>
            <person name="Zapata F."/>
        </authorList>
    </citation>
    <scope>NUCLEOTIDE SEQUENCE</scope>
    <source>
        <strain evidence="2">UCBG64.0493</strain>
        <tissue evidence="2">Leaf</tissue>
    </source>
</reference>
<dbReference type="InterPro" id="IPR043128">
    <property type="entry name" value="Rev_trsase/Diguanyl_cyclase"/>
</dbReference>
<dbReference type="Gene3D" id="3.30.70.270">
    <property type="match status" value="1"/>
</dbReference>
<dbReference type="AlphaFoldDB" id="A0AA88VRY2"/>
<accession>A0AA88VRY2</accession>
<proteinExistence type="predicted"/>
<dbReference type="Pfam" id="PF17919">
    <property type="entry name" value="RT_RNaseH_2"/>
    <property type="match status" value="1"/>
</dbReference>
<evidence type="ECO:0000259" key="1">
    <source>
        <dbReference type="Pfam" id="PF17919"/>
    </source>
</evidence>
<sequence>MNIPSDRLRKIETPLYGFSNHPVVCEGIIALPVTVGAPPAQTKLMLDFVVVRVPSAYNAILGRTALNQSRALVSTYHVKMKFPTKHEIREVKETGWWLDSATWHHAETKAMRLSCLPFFKAIRKAKDFAWTEECQKSLKGLKHYLASPPLLTKPVTGQDLFLYLSLNVVAVSTILIQEEEGKKKPVYYVSKVFQDVET</sequence>
<feature type="domain" description="Reverse transcriptase/retrotransposon-derived protein RNase H-like" evidence="1">
    <location>
        <begin position="130"/>
        <end position="197"/>
    </location>
</feature>
<dbReference type="PANTHER" id="PTHR33240:SF15">
    <property type="entry name" value="GAG-PRO-LIKE PROTEIN"/>
    <property type="match status" value="1"/>
</dbReference>
<dbReference type="Proteomes" id="UP001188597">
    <property type="component" value="Unassembled WGS sequence"/>
</dbReference>
<comment type="caution">
    <text evidence="2">The sequence shown here is derived from an EMBL/GenBank/DDBJ whole genome shotgun (WGS) entry which is preliminary data.</text>
</comment>
<protein>
    <recommendedName>
        <fullName evidence="1">Reverse transcriptase/retrotransposon-derived protein RNase H-like domain-containing protein</fullName>
    </recommendedName>
</protein>
<gene>
    <name evidence="2" type="ORF">RJ639_008410</name>
</gene>
<dbReference type="InterPro" id="IPR041577">
    <property type="entry name" value="RT_RNaseH_2"/>
</dbReference>
<dbReference type="InterPro" id="IPR043502">
    <property type="entry name" value="DNA/RNA_pol_sf"/>
</dbReference>
<organism evidence="2 3">
    <name type="scientific">Escallonia herrerae</name>
    <dbReference type="NCBI Taxonomy" id="1293975"/>
    <lineage>
        <taxon>Eukaryota</taxon>
        <taxon>Viridiplantae</taxon>
        <taxon>Streptophyta</taxon>
        <taxon>Embryophyta</taxon>
        <taxon>Tracheophyta</taxon>
        <taxon>Spermatophyta</taxon>
        <taxon>Magnoliopsida</taxon>
        <taxon>eudicotyledons</taxon>
        <taxon>Gunneridae</taxon>
        <taxon>Pentapetalae</taxon>
        <taxon>asterids</taxon>
        <taxon>campanulids</taxon>
        <taxon>Escalloniales</taxon>
        <taxon>Escalloniaceae</taxon>
        <taxon>Escallonia</taxon>
    </lineage>
</organism>
<keyword evidence="3" id="KW-1185">Reference proteome</keyword>
<evidence type="ECO:0000313" key="3">
    <source>
        <dbReference type="Proteomes" id="UP001188597"/>
    </source>
</evidence>
<dbReference type="SUPFAM" id="SSF56672">
    <property type="entry name" value="DNA/RNA polymerases"/>
    <property type="match status" value="1"/>
</dbReference>
<name>A0AA88VRY2_9ASTE</name>
<dbReference type="PANTHER" id="PTHR33240">
    <property type="entry name" value="OS08G0508500 PROTEIN"/>
    <property type="match status" value="1"/>
</dbReference>
<dbReference type="EMBL" id="JAVXUP010001339">
    <property type="protein sequence ID" value="KAK3012907.1"/>
    <property type="molecule type" value="Genomic_DNA"/>
</dbReference>
<evidence type="ECO:0000313" key="2">
    <source>
        <dbReference type="EMBL" id="KAK3012907.1"/>
    </source>
</evidence>